<sequence length="76" mass="8334">MAGKKDQGRPRKSPLLVDKVVQVIGPRSKQKAGKVGKSESQNRSIEVDLLEHVLNQAQQTPPATKKQPNTVPLPEK</sequence>
<gene>
    <name evidence="2" type="ORF">HAX54_032094</name>
</gene>
<name>A0ABS8VD46_DATST</name>
<evidence type="ECO:0000313" key="2">
    <source>
        <dbReference type="EMBL" id="MCD9644110.1"/>
    </source>
</evidence>
<organism evidence="2 3">
    <name type="scientific">Datura stramonium</name>
    <name type="common">Jimsonweed</name>
    <name type="synonym">Common thornapple</name>
    <dbReference type="NCBI Taxonomy" id="4076"/>
    <lineage>
        <taxon>Eukaryota</taxon>
        <taxon>Viridiplantae</taxon>
        <taxon>Streptophyta</taxon>
        <taxon>Embryophyta</taxon>
        <taxon>Tracheophyta</taxon>
        <taxon>Spermatophyta</taxon>
        <taxon>Magnoliopsida</taxon>
        <taxon>eudicotyledons</taxon>
        <taxon>Gunneridae</taxon>
        <taxon>Pentapetalae</taxon>
        <taxon>asterids</taxon>
        <taxon>lamiids</taxon>
        <taxon>Solanales</taxon>
        <taxon>Solanaceae</taxon>
        <taxon>Solanoideae</taxon>
        <taxon>Datureae</taxon>
        <taxon>Datura</taxon>
    </lineage>
</organism>
<keyword evidence="3" id="KW-1185">Reference proteome</keyword>
<accession>A0ABS8VD46</accession>
<evidence type="ECO:0000313" key="3">
    <source>
        <dbReference type="Proteomes" id="UP000823775"/>
    </source>
</evidence>
<feature type="compositionally biased region" description="Polar residues" evidence="1">
    <location>
        <begin position="55"/>
        <end position="70"/>
    </location>
</feature>
<reference evidence="2 3" key="1">
    <citation type="journal article" date="2021" name="BMC Genomics">
        <title>Datura genome reveals duplications of psychoactive alkaloid biosynthetic genes and high mutation rate following tissue culture.</title>
        <authorList>
            <person name="Rajewski A."/>
            <person name="Carter-House D."/>
            <person name="Stajich J."/>
            <person name="Litt A."/>
        </authorList>
    </citation>
    <scope>NUCLEOTIDE SEQUENCE [LARGE SCALE GENOMIC DNA]</scope>
    <source>
        <strain evidence="2">AR-01</strain>
    </source>
</reference>
<comment type="caution">
    <text evidence="2">The sequence shown here is derived from an EMBL/GenBank/DDBJ whole genome shotgun (WGS) entry which is preliminary data.</text>
</comment>
<proteinExistence type="predicted"/>
<dbReference type="Proteomes" id="UP000823775">
    <property type="component" value="Unassembled WGS sequence"/>
</dbReference>
<evidence type="ECO:0000256" key="1">
    <source>
        <dbReference type="SAM" id="MobiDB-lite"/>
    </source>
</evidence>
<protein>
    <submittedName>
        <fullName evidence="2">Uncharacterized protein</fullName>
    </submittedName>
</protein>
<feature type="region of interest" description="Disordered" evidence="1">
    <location>
        <begin position="55"/>
        <end position="76"/>
    </location>
</feature>
<dbReference type="EMBL" id="JACEIK010004080">
    <property type="protein sequence ID" value="MCD9644110.1"/>
    <property type="molecule type" value="Genomic_DNA"/>
</dbReference>
<feature type="non-terminal residue" evidence="2">
    <location>
        <position position="76"/>
    </location>
</feature>